<dbReference type="OrthoDB" id="10044468at2759"/>
<protein>
    <submittedName>
        <fullName evidence="1">Uncharacterized protein</fullName>
    </submittedName>
</protein>
<evidence type="ECO:0000313" key="2">
    <source>
        <dbReference type="Proteomes" id="UP000478052"/>
    </source>
</evidence>
<keyword evidence="2" id="KW-1185">Reference proteome</keyword>
<dbReference type="EMBL" id="VUJU01002574">
    <property type="protein sequence ID" value="KAF0760798.1"/>
    <property type="molecule type" value="Genomic_DNA"/>
</dbReference>
<proteinExistence type="predicted"/>
<accession>A0A6G0YSC3</accession>
<dbReference type="AlphaFoldDB" id="A0A6G0YSC3"/>
<reference evidence="1 2" key="1">
    <citation type="submission" date="2019-08" db="EMBL/GenBank/DDBJ databases">
        <title>Whole genome of Aphis craccivora.</title>
        <authorList>
            <person name="Voronova N.V."/>
            <person name="Shulinski R.S."/>
            <person name="Bandarenka Y.V."/>
            <person name="Zhorov D.G."/>
            <person name="Warner D."/>
        </authorList>
    </citation>
    <scope>NUCLEOTIDE SEQUENCE [LARGE SCALE GENOMIC DNA]</scope>
    <source>
        <strain evidence="1">180601</strain>
        <tissue evidence="1">Whole Body</tissue>
    </source>
</reference>
<dbReference type="Proteomes" id="UP000478052">
    <property type="component" value="Unassembled WGS sequence"/>
</dbReference>
<organism evidence="1 2">
    <name type="scientific">Aphis craccivora</name>
    <name type="common">Cowpea aphid</name>
    <dbReference type="NCBI Taxonomy" id="307492"/>
    <lineage>
        <taxon>Eukaryota</taxon>
        <taxon>Metazoa</taxon>
        <taxon>Ecdysozoa</taxon>
        <taxon>Arthropoda</taxon>
        <taxon>Hexapoda</taxon>
        <taxon>Insecta</taxon>
        <taxon>Pterygota</taxon>
        <taxon>Neoptera</taxon>
        <taxon>Paraneoptera</taxon>
        <taxon>Hemiptera</taxon>
        <taxon>Sternorrhyncha</taxon>
        <taxon>Aphidomorpha</taxon>
        <taxon>Aphidoidea</taxon>
        <taxon>Aphididae</taxon>
        <taxon>Aphidini</taxon>
        <taxon>Aphis</taxon>
        <taxon>Aphis</taxon>
    </lineage>
</organism>
<gene>
    <name evidence="1" type="ORF">FWK35_00015107</name>
</gene>
<comment type="caution">
    <text evidence="1">The sequence shown here is derived from an EMBL/GenBank/DDBJ whole genome shotgun (WGS) entry which is preliminary data.</text>
</comment>
<evidence type="ECO:0000313" key="1">
    <source>
        <dbReference type="EMBL" id="KAF0760798.1"/>
    </source>
</evidence>
<name>A0A6G0YSC3_APHCR</name>
<sequence>MKYFYQILQAQRRRPPGKRFSVPWRRSTASVLTITSGDSSEVMASCWVAASVFDRERFPYGTTGNDGYGYGDGDEAAAMLVRADRVVIVMDATGVWPHRVCTALCARTGWCRTDTRVHATTSDKNKGARM</sequence>